<reference evidence="3" key="2">
    <citation type="submission" date="2019-07" db="EMBL/GenBank/DDBJ databases">
        <authorList>
            <person name="Yang Y."/>
            <person name="Bocs S."/>
            <person name="Baudouin L."/>
        </authorList>
    </citation>
    <scope>NUCLEOTIDE SEQUENCE</scope>
    <source>
        <tissue evidence="3">Spear leaf of Hainan Tall coconut</tissue>
    </source>
</reference>
<dbReference type="SUPFAM" id="SSF53633">
    <property type="entry name" value="Carbamate kinase-like"/>
    <property type="match status" value="1"/>
</dbReference>
<comment type="caution">
    <text evidence="3">The sequence shown here is derived from an EMBL/GenBank/DDBJ whole genome shotgun (WGS) entry which is preliminary data.</text>
</comment>
<dbReference type="GO" id="GO:0009534">
    <property type="term" value="C:chloroplast thylakoid"/>
    <property type="evidence" value="ECO:0007669"/>
    <property type="project" value="TreeGrafter"/>
</dbReference>
<feature type="domain" description="Aspartate/glutamate/uridylate kinase" evidence="2">
    <location>
        <begin position="3"/>
        <end position="95"/>
    </location>
</feature>
<dbReference type="PANTHER" id="PTHR23342">
    <property type="entry name" value="N-ACETYLGLUTAMATE SYNTHASE"/>
    <property type="match status" value="1"/>
</dbReference>
<reference evidence="3" key="1">
    <citation type="journal article" date="2017" name="Gigascience">
        <title>The genome draft of coconut (Cocos nucifera).</title>
        <authorList>
            <person name="Xiao Y."/>
            <person name="Xu P."/>
            <person name="Fan H."/>
            <person name="Baudouin L."/>
            <person name="Xia W."/>
            <person name="Bocs S."/>
            <person name="Xu J."/>
            <person name="Li Q."/>
            <person name="Guo A."/>
            <person name="Zhou L."/>
            <person name="Li J."/>
            <person name="Wu Y."/>
            <person name="Ma Z."/>
            <person name="Armero A."/>
            <person name="Issali A.E."/>
            <person name="Liu N."/>
            <person name="Peng M."/>
            <person name="Yang Y."/>
        </authorList>
    </citation>
    <scope>NUCLEOTIDE SEQUENCE</scope>
    <source>
        <tissue evidence="3">Spear leaf of Hainan Tall coconut</tissue>
    </source>
</reference>
<proteinExistence type="predicted"/>
<dbReference type="PANTHER" id="PTHR23342:SF0">
    <property type="entry name" value="N-ACETYLGLUTAMATE SYNTHASE, MITOCHONDRIAL"/>
    <property type="match status" value="1"/>
</dbReference>
<gene>
    <name evidence="3" type="ORF">COCNU_12G005080</name>
</gene>
<organism evidence="3 4">
    <name type="scientific">Cocos nucifera</name>
    <name type="common">Coconut palm</name>
    <dbReference type="NCBI Taxonomy" id="13894"/>
    <lineage>
        <taxon>Eukaryota</taxon>
        <taxon>Viridiplantae</taxon>
        <taxon>Streptophyta</taxon>
        <taxon>Embryophyta</taxon>
        <taxon>Tracheophyta</taxon>
        <taxon>Spermatophyta</taxon>
        <taxon>Magnoliopsida</taxon>
        <taxon>Liliopsida</taxon>
        <taxon>Arecaceae</taxon>
        <taxon>Arecoideae</taxon>
        <taxon>Cocoseae</taxon>
        <taxon>Attaleinae</taxon>
        <taxon>Cocos</taxon>
    </lineage>
</organism>
<dbReference type="Pfam" id="PF00696">
    <property type="entry name" value="AA_kinase"/>
    <property type="match status" value="1"/>
</dbReference>
<dbReference type="OrthoDB" id="1929202at2759"/>
<keyword evidence="1" id="KW-0808">Transferase</keyword>
<evidence type="ECO:0000256" key="1">
    <source>
        <dbReference type="ARBA" id="ARBA00022679"/>
    </source>
</evidence>
<dbReference type="Proteomes" id="UP000797356">
    <property type="component" value="Chromosome 12"/>
</dbReference>
<keyword evidence="3" id="KW-0418">Kinase</keyword>
<sequence>MPHIPVIASVEVDEGGQGYNVNADTAAEEIAAVVGAEKLILLTDVMGILEDRNDLESLVKEIDIDGVRRMVEKGKVADGMIPKVNCYVRSLAQGFRMASIINGHVPHSLLLEILIDEGAGIMIKG</sequence>
<dbReference type="GO" id="GO:0006526">
    <property type="term" value="P:L-arginine biosynthetic process"/>
    <property type="evidence" value="ECO:0007669"/>
    <property type="project" value="TreeGrafter"/>
</dbReference>
<keyword evidence="4" id="KW-1185">Reference proteome</keyword>
<dbReference type="EMBL" id="CM017883">
    <property type="protein sequence ID" value="KAG1365508.1"/>
    <property type="molecule type" value="Genomic_DNA"/>
</dbReference>
<evidence type="ECO:0000313" key="3">
    <source>
        <dbReference type="EMBL" id="KAG1365508.1"/>
    </source>
</evidence>
<dbReference type="InterPro" id="IPR036393">
    <property type="entry name" value="AceGlu_kinase-like_sf"/>
</dbReference>
<name>A0A8K0NB94_COCNU</name>
<dbReference type="GO" id="GO:0003991">
    <property type="term" value="F:acetylglutamate kinase activity"/>
    <property type="evidence" value="ECO:0007669"/>
    <property type="project" value="TreeGrafter"/>
</dbReference>
<dbReference type="Gene3D" id="3.40.1160.10">
    <property type="entry name" value="Acetylglutamate kinase-like"/>
    <property type="match status" value="1"/>
</dbReference>
<accession>A0A8K0NB94</accession>
<evidence type="ECO:0000259" key="2">
    <source>
        <dbReference type="Pfam" id="PF00696"/>
    </source>
</evidence>
<dbReference type="InterPro" id="IPR001048">
    <property type="entry name" value="Asp/Glu/Uridylate_kinase"/>
</dbReference>
<protein>
    <submittedName>
        <fullName evidence="3">Putative Acetylglutamate kinase, chloroplastic</fullName>
    </submittedName>
</protein>
<dbReference type="AlphaFoldDB" id="A0A8K0NB94"/>
<evidence type="ECO:0000313" key="4">
    <source>
        <dbReference type="Proteomes" id="UP000797356"/>
    </source>
</evidence>